<evidence type="ECO:0000313" key="2">
    <source>
        <dbReference type="Proteomes" id="UP000800038"/>
    </source>
</evidence>
<accession>A0A6A5SQQ0</accession>
<dbReference type="Proteomes" id="UP000800038">
    <property type="component" value="Unassembled WGS sequence"/>
</dbReference>
<proteinExistence type="predicted"/>
<sequence>MASRKPFPFLALPKELRLLVYEFLPIKTSHCKILTERYAFIKFNPQHLEYLVEDGKRWSM</sequence>
<keyword evidence="2" id="KW-1185">Reference proteome</keyword>
<gene>
    <name evidence="1" type="ORF">EJ02DRAFT_453834</name>
</gene>
<evidence type="ECO:0000313" key="1">
    <source>
        <dbReference type="EMBL" id="KAF1942931.1"/>
    </source>
</evidence>
<name>A0A6A5SQQ0_9PLEO</name>
<dbReference type="EMBL" id="ML976030">
    <property type="protein sequence ID" value="KAF1942931.1"/>
    <property type="molecule type" value="Genomic_DNA"/>
</dbReference>
<protein>
    <recommendedName>
        <fullName evidence="3">F-box domain-containing protein</fullName>
    </recommendedName>
</protein>
<dbReference type="OrthoDB" id="5314997at2759"/>
<evidence type="ECO:0008006" key="3">
    <source>
        <dbReference type="Google" id="ProtNLM"/>
    </source>
</evidence>
<dbReference type="AlphaFoldDB" id="A0A6A5SQQ0"/>
<organism evidence="1 2">
    <name type="scientific">Clathrospora elynae</name>
    <dbReference type="NCBI Taxonomy" id="706981"/>
    <lineage>
        <taxon>Eukaryota</taxon>
        <taxon>Fungi</taxon>
        <taxon>Dikarya</taxon>
        <taxon>Ascomycota</taxon>
        <taxon>Pezizomycotina</taxon>
        <taxon>Dothideomycetes</taxon>
        <taxon>Pleosporomycetidae</taxon>
        <taxon>Pleosporales</taxon>
        <taxon>Diademaceae</taxon>
        <taxon>Clathrospora</taxon>
    </lineage>
</organism>
<reference evidence="1" key="1">
    <citation type="journal article" date="2020" name="Stud. Mycol.">
        <title>101 Dothideomycetes genomes: a test case for predicting lifestyles and emergence of pathogens.</title>
        <authorList>
            <person name="Haridas S."/>
            <person name="Albert R."/>
            <person name="Binder M."/>
            <person name="Bloem J."/>
            <person name="Labutti K."/>
            <person name="Salamov A."/>
            <person name="Andreopoulos B."/>
            <person name="Baker S."/>
            <person name="Barry K."/>
            <person name="Bills G."/>
            <person name="Bluhm B."/>
            <person name="Cannon C."/>
            <person name="Castanera R."/>
            <person name="Culley D."/>
            <person name="Daum C."/>
            <person name="Ezra D."/>
            <person name="Gonzalez J."/>
            <person name="Henrissat B."/>
            <person name="Kuo A."/>
            <person name="Liang C."/>
            <person name="Lipzen A."/>
            <person name="Lutzoni F."/>
            <person name="Magnuson J."/>
            <person name="Mondo S."/>
            <person name="Nolan M."/>
            <person name="Ohm R."/>
            <person name="Pangilinan J."/>
            <person name="Park H.-J."/>
            <person name="Ramirez L."/>
            <person name="Alfaro M."/>
            <person name="Sun H."/>
            <person name="Tritt A."/>
            <person name="Yoshinaga Y."/>
            <person name="Zwiers L.-H."/>
            <person name="Turgeon B."/>
            <person name="Goodwin S."/>
            <person name="Spatafora J."/>
            <person name="Crous P."/>
            <person name="Grigoriev I."/>
        </authorList>
    </citation>
    <scope>NUCLEOTIDE SEQUENCE</scope>
    <source>
        <strain evidence="1">CBS 161.51</strain>
    </source>
</reference>